<dbReference type="PANTHER" id="PTHR36578:SF1">
    <property type="entry name" value="APPLE DOMAIN-CONTAINING PROTEIN"/>
    <property type="match status" value="1"/>
</dbReference>
<gene>
    <name evidence="2" type="ORF">HMN09_01291000</name>
</gene>
<dbReference type="AlphaFoldDB" id="A0A8H6RZ02"/>
<evidence type="ECO:0000313" key="2">
    <source>
        <dbReference type="EMBL" id="KAF7290330.1"/>
    </source>
</evidence>
<evidence type="ECO:0008006" key="4">
    <source>
        <dbReference type="Google" id="ProtNLM"/>
    </source>
</evidence>
<feature type="region of interest" description="Disordered" evidence="1">
    <location>
        <begin position="255"/>
        <end position="274"/>
    </location>
</feature>
<proteinExistence type="predicted"/>
<reference evidence="2" key="1">
    <citation type="submission" date="2020-05" db="EMBL/GenBank/DDBJ databases">
        <title>Mycena genomes resolve the evolution of fungal bioluminescence.</title>
        <authorList>
            <person name="Tsai I.J."/>
        </authorList>
    </citation>
    <scope>NUCLEOTIDE SEQUENCE</scope>
    <source>
        <strain evidence="2">110903Hualien_Pintung</strain>
    </source>
</reference>
<evidence type="ECO:0000313" key="3">
    <source>
        <dbReference type="Proteomes" id="UP000613580"/>
    </source>
</evidence>
<comment type="caution">
    <text evidence="2">The sequence shown here is derived from an EMBL/GenBank/DDBJ whole genome shotgun (WGS) entry which is preliminary data.</text>
</comment>
<feature type="region of interest" description="Disordered" evidence="1">
    <location>
        <begin position="222"/>
        <end position="241"/>
    </location>
</feature>
<protein>
    <recommendedName>
        <fullName evidence="4">Fruit-body specific protein a</fullName>
    </recommendedName>
</protein>
<sequence>MASYALTPYGRDIAHLRLVDVPQLSEVLTRGAIHSLARTLRCLELFGQDFPSFEDLLEHVGPVLAETTLLEEFAVGDKNVWPEPPAWEERHLRDLLRALSEIPTISLRALRFLSYSKTGAPLSAAFLENLGAVPTRLQYLCWEVAEAGRMPYLSLLSNPDTILVMPSLARLLGLAALAVSASAIIPPGHQGALNQTVNVSENDTPTTDNESIVNTIGQVNQKSGAATNSTPPSAPVPPTTVTALDSSLTNTTVTDVASNSTAPEQPSASQSARETYTQVFSGLAPGVHDASIEGTAYLTYTVVPNSTYNVDACLDWCDTVEDCVFVNLYYEFNDYLLDFFFSQQFNLVCAAYSDIHNATEKINFGGQSSYPQVNLLATRRFRSPSSRKAVVGPPDSLTEPEDPDGYTLVFGPTGGANNAPGYMGFAFLSFYDVDGCAALCNSRGADPVGGGCSYFNIWRAVVDGTPTTYTCSMYYLVANETTAVNYGQGDLVVTYSRGYSRNNLVIDGGFEGFTCDDFCLTESYANWIGSSPSGGTDDATIFHFQDYAHFGDSCALLGSAFGDDSDAGTLTPTQKLKTVAGQTYVVQAFFISSFSGPQLEAPAKVDILWNGERVGGTSGFLEGYTFTQSNTVVGTGSDILSFVGGAAPAWTFLDDVKVFEV</sequence>
<dbReference type="EMBL" id="JACAZE010000026">
    <property type="protein sequence ID" value="KAF7290330.1"/>
    <property type="molecule type" value="Genomic_DNA"/>
</dbReference>
<dbReference type="OrthoDB" id="271448at2759"/>
<organism evidence="2 3">
    <name type="scientific">Mycena chlorophos</name>
    <name type="common">Agaric fungus</name>
    <name type="synonym">Agaricus chlorophos</name>
    <dbReference type="NCBI Taxonomy" id="658473"/>
    <lineage>
        <taxon>Eukaryota</taxon>
        <taxon>Fungi</taxon>
        <taxon>Dikarya</taxon>
        <taxon>Basidiomycota</taxon>
        <taxon>Agaricomycotina</taxon>
        <taxon>Agaricomycetes</taxon>
        <taxon>Agaricomycetidae</taxon>
        <taxon>Agaricales</taxon>
        <taxon>Marasmiineae</taxon>
        <taxon>Mycenaceae</taxon>
        <taxon>Mycena</taxon>
    </lineage>
</organism>
<keyword evidence="3" id="KW-1185">Reference proteome</keyword>
<dbReference type="PANTHER" id="PTHR36578">
    <property type="entry name" value="CHROMOSOME 15, WHOLE GENOME SHOTGUN SEQUENCE"/>
    <property type="match status" value="1"/>
</dbReference>
<dbReference type="Proteomes" id="UP000613580">
    <property type="component" value="Unassembled WGS sequence"/>
</dbReference>
<accession>A0A8H6RZ02</accession>
<evidence type="ECO:0000256" key="1">
    <source>
        <dbReference type="SAM" id="MobiDB-lite"/>
    </source>
</evidence>
<name>A0A8H6RZ02_MYCCL</name>